<sequence>MNDAKLIFGVIGGSLLLLIVVALGMSRMTGDQMGGEVKEISGEERLVMGAEDAKVEVVEFSDFQCPACKAAQGLVKQVQNREGVRFVFRHMPLSSIHKNALIAAEAAEAAHDQGKFWEYHDLLFERQGEWAEEKEIEVKLSDYAEELGLDREMFVESLEEGRHKELVMNDYGEAMRLGVRGTPTFFVNGKQTAVGDLLRAVEAELAE</sequence>
<dbReference type="Proteomes" id="UP000463983">
    <property type="component" value="Chromosome"/>
</dbReference>
<keyword evidence="6" id="KW-0472">Membrane</keyword>
<accession>A0A857N9K2</accession>
<evidence type="ECO:0000256" key="2">
    <source>
        <dbReference type="ARBA" id="ARBA00022729"/>
    </source>
</evidence>
<dbReference type="KEGG" id="caqa:MICH65_0109"/>
<evidence type="ECO:0000313" key="9">
    <source>
        <dbReference type="Proteomes" id="UP000463983"/>
    </source>
</evidence>
<reference evidence="9" key="1">
    <citation type="journal article" date="2020" name="Microorganisms">
        <title>Complete Genome of a Member of a New Bacterial Lineage in the Microgenomates Group Reveals an Unusual Nucleotide Composition Disparity Between Two Strands of DNA and Limited Metabolic Potential.</title>
        <authorList>
            <person name="Kadnikov V.V."/>
            <person name="Mardanov A.V."/>
            <person name="Beletsky A.V."/>
            <person name="Karnachuk O.V."/>
            <person name="Ravin N.V."/>
        </authorList>
    </citation>
    <scope>NUCLEOTIDE SEQUENCE [LARGE SCALE GENOMIC DNA]</scope>
</reference>
<dbReference type="SUPFAM" id="SSF52833">
    <property type="entry name" value="Thioredoxin-like"/>
    <property type="match status" value="1"/>
</dbReference>
<keyword evidence="4" id="KW-1015">Disulfide bond</keyword>
<keyword evidence="6" id="KW-1133">Transmembrane helix</keyword>
<dbReference type="GO" id="GO:0016491">
    <property type="term" value="F:oxidoreductase activity"/>
    <property type="evidence" value="ECO:0007669"/>
    <property type="project" value="UniProtKB-KW"/>
</dbReference>
<dbReference type="Pfam" id="PF13462">
    <property type="entry name" value="Thioredoxin_4"/>
    <property type="match status" value="1"/>
</dbReference>
<dbReference type="PANTHER" id="PTHR13887">
    <property type="entry name" value="GLUTATHIONE S-TRANSFERASE KAPPA"/>
    <property type="match status" value="1"/>
</dbReference>
<keyword evidence="5" id="KW-0676">Redox-active center</keyword>
<name>A0A857N9K2_9BACT</name>
<dbReference type="PROSITE" id="PS51352">
    <property type="entry name" value="THIOREDOXIN_2"/>
    <property type="match status" value="1"/>
</dbReference>
<keyword evidence="2" id="KW-0732">Signal</keyword>
<keyword evidence="9" id="KW-1185">Reference proteome</keyword>
<evidence type="ECO:0000313" key="8">
    <source>
        <dbReference type="EMBL" id="QHO63090.1"/>
    </source>
</evidence>
<dbReference type="PANTHER" id="PTHR13887:SF14">
    <property type="entry name" value="DISULFIDE BOND FORMATION PROTEIN D"/>
    <property type="match status" value="1"/>
</dbReference>
<organism evidence="8 9">
    <name type="scientific">Candidatus Chazhemtobacterium aquaticus</name>
    <dbReference type="NCBI Taxonomy" id="2715735"/>
    <lineage>
        <taxon>Bacteria</taxon>
        <taxon>Candidatus Chazhemtobacteraceae</taxon>
        <taxon>Candidatus Chazhemtobacterium</taxon>
    </lineage>
</organism>
<evidence type="ECO:0000256" key="1">
    <source>
        <dbReference type="ARBA" id="ARBA00005791"/>
    </source>
</evidence>
<protein>
    <submittedName>
        <fullName evidence="8">DSBA oxidoreductase</fullName>
    </submittedName>
</protein>
<feature type="domain" description="Thioredoxin" evidence="7">
    <location>
        <begin position="14"/>
        <end position="206"/>
    </location>
</feature>
<dbReference type="RefSeq" id="WP_161931495.1">
    <property type="nucleotide sequence ID" value="NZ_CP047901.1"/>
</dbReference>
<evidence type="ECO:0000259" key="7">
    <source>
        <dbReference type="PROSITE" id="PS51352"/>
    </source>
</evidence>
<feature type="transmembrane region" description="Helical" evidence="6">
    <location>
        <begin position="6"/>
        <end position="25"/>
    </location>
</feature>
<gene>
    <name evidence="8" type="ORF">MICH65_0109</name>
</gene>
<evidence type="ECO:0000256" key="3">
    <source>
        <dbReference type="ARBA" id="ARBA00023002"/>
    </source>
</evidence>
<dbReference type="InterPro" id="IPR036249">
    <property type="entry name" value="Thioredoxin-like_sf"/>
</dbReference>
<dbReference type="InterPro" id="IPR012336">
    <property type="entry name" value="Thioredoxin-like_fold"/>
</dbReference>
<evidence type="ECO:0000256" key="4">
    <source>
        <dbReference type="ARBA" id="ARBA00023157"/>
    </source>
</evidence>
<proteinExistence type="inferred from homology"/>
<dbReference type="AlphaFoldDB" id="A0A857N9K2"/>
<comment type="similarity">
    <text evidence="1">Belongs to the thioredoxin family. DsbA subfamily.</text>
</comment>
<keyword evidence="3" id="KW-0560">Oxidoreductase</keyword>
<dbReference type="EMBL" id="CP047901">
    <property type="protein sequence ID" value="QHO63090.1"/>
    <property type="molecule type" value="Genomic_DNA"/>
</dbReference>
<evidence type="ECO:0000256" key="5">
    <source>
        <dbReference type="ARBA" id="ARBA00023284"/>
    </source>
</evidence>
<evidence type="ECO:0000256" key="6">
    <source>
        <dbReference type="SAM" id="Phobius"/>
    </source>
</evidence>
<dbReference type="InterPro" id="IPR013766">
    <property type="entry name" value="Thioredoxin_domain"/>
</dbReference>
<keyword evidence="6" id="KW-0812">Transmembrane</keyword>
<dbReference type="Gene3D" id="3.40.30.10">
    <property type="entry name" value="Glutaredoxin"/>
    <property type="match status" value="1"/>
</dbReference>